<keyword evidence="1" id="KW-0472">Membrane</keyword>
<proteinExistence type="predicted"/>
<comment type="caution">
    <text evidence="2">The sequence shown here is derived from an EMBL/GenBank/DDBJ whole genome shotgun (WGS) entry which is preliminary data.</text>
</comment>
<name>A0A4Y8LM82_9BACL</name>
<reference evidence="2 3" key="1">
    <citation type="submission" date="2019-03" db="EMBL/GenBank/DDBJ databases">
        <authorList>
            <person name="Yang Y."/>
        </authorList>
    </citation>
    <scope>NUCLEOTIDE SEQUENCE [LARGE SCALE GENOMIC DNA]</scope>
    <source>
        <strain evidence="2 3">ASL-1</strain>
    </source>
</reference>
<sequence>MNRELIRTILLILLAAVMVTGLIIYFTDRHEYNLLVALVALILSVAALIFTFTEKKRKRS</sequence>
<keyword evidence="3" id="KW-1185">Reference proteome</keyword>
<organism evidence="2 3">
    <name type="scientific">Jeotgalibacillus salarius</name>
    <dbReference type="NCBI Taxonomy" id="546023"/>
    <lineage>
        <taxon>Bacteria</taxon>
        <taxon>Bacillati</taxon>
        <taxon>Bacillota</taxon>
        <taxon>Bacilli</taxon>
        <taxon>Bacillales</taxon>
        <taxon>Caryophanaceae</taxon>
        <taxon>Jeotgalibacillus</taxon>
    </lineage>
</organism>
<dbReference type="RefSeq" id="WP_134381065.1">
    <property type="nucleotide sequence ID" value="NZ_SORX01000003.1"/>
</dbReference>
<gene>
    <name evidence="2" type="ORF">E2626_07245</name>
</gene>
<dbReference type="AlphaFoldDB" id="A0A4Y8LM82"/>
<keyword evidence="1" id="KW-1133">Transmembrane helix</keyword>
<dbReference type="Proteomes" id="UP000297776">
    <property type="component" value="Unassembled WGS sequence"/>
</dbReference>
<evidence type="ECO:0000256" key="1">
    <source>
        <dbReference type="SAM" id="Phobius"/>
    </source>
</evidence>
<evidence type="ECO:0000313" key="2">
    <source>
        <dbReference type="EMBL" id="TFE02367.1"/>
    </source>
</evidence>
<dbReference type="EMBL" id="SORX01000003">
    <property type="protein sequence ID" value="TFE02367.1"/>
    <property type="molecule type" value="Genomic_DNA"/>
</dbReference>
<keyword evidence="1" id="KW-0812">Transmembrane</keyword>
<feature type="transmembrane region" description="Helical" evidence="1">
    <location>
        <begin position="5"/>
        <end position="26"/>
    </location>
</feature>
<protein>
    <submittedName>
        <fullName evidence="2">Uncharacterized protein</fullName>
    </submittedName>
</protein>
<feature type="transmembrane region" description="Helical" evidence="1">
    <location>
        <begin position="32"/>
        <end position="52"/>
    </location>
</feature>
<accession>A0A4Y8LM82</accession>
<evidence type="ECO:0000313" key="3">
    <source>
        <dbReference type="Proteomes" id="UP000297776"/>
    </source>
</evidence>